<gene>
    <name evidence="13" type="ORF">HDF16_004265</name>
</gene>
<feature type="active site" description="Charge relay system" evidence="9">
    <location>
        <position position="195"/>
    </location>
</feature>
<evidence type="ECO:0000256" key="1">
    <source>
        <dbReference type="ARBA" id="ARBA00004418"/>
    </source>
</evidence>
<dbReference type="InterPro" id="IPR009003">
    <property type="entry name" value="Peptidase_S1_PA"/>
</dbReference>
<dbReference type="PANTHER" id="PTHR22939">
    <property type="entry name" value="SERINE PROTEASE FAMILY S1C HTRA-RELATED"/>
    <property type="match status" value="1"/>
</dbReference>
<dbReference type="InterPro" id="IPR001478">
    <property type="entry name" value="PDZ"/>
</dbReference>
<comment type="subcellular location">
    <subcellularLocation>
        <location evidence="1">Periplasm</location>
    </subcellularLocation>
</comment>
<feature type="region of interest" description="Disordered" evidence="11">
    <location>
        <begin position="86"/>
        <end position="148"/>
    </location>
</feature>
<evidence type="ECO:0000313" key="14">
    <source>
        <dbReference type="Proteomes" id="UP000540989"/>
    </source>
</evidence>
<accession>A0A7W8E5Q1</accession>
<sequence length="537" mass="55376">MSASTNSLVNKVKLGARKYATPVVLGAAIVGSATLFLNHNGVHAASFSATPLDDNSVSSLVALDNAVESVAARVTPAVVNIAVTSKSGGEADDDSDADSDDQQPQQHRRQQQRGQSALPPGFEQFFGPGSPFGQGQGQPQQPQIEHGIGSGVIISPDGYIVTNNHVIDGATQIKVTLNDRRVLTGKLVGTDKLTDIAVIKVDAHDLPSIAWGDSAKLHPGQTVLAFGSPFGSLQFSVTRGIVSALNRPNNFSDNRRAPGGLIQTDAAINPGNSGGPLVNAHGELVGINNGIMTSSGSFAGAGFAIPSLTVRNVADQIIKSGAVHHGYLGISMNDVTPENASFFKLKDADGAIVSQVSPDSPAAKAGMKSGDVIRSLDGQPIINGGALQVIVSQDQPGTSISLGILRDGAPQTLSVKVGEFHAKAETAENDGDSSTTNAKPGKLGVSVGDLTPDLRQQLRLPDEVHGVAVQTVRPESPADEAGLAPGDVILELNRQPVASADKFVSAVRANPASKDILLLVWSRGGASYRVVHPANAG</sequence>
<dbReference type="InterPro" id="IPR011782">
    <property type="entry name" value="Pept_S1C_Do"/>
</dbReference>
<protein>
    <submittedName>
        <fullName evidence="13">Serine protease Do</fullName>
        <ecNumber evidence="13">3.4.21.107</ecNumber>
    </submittedName>
</protein>
<dbReference type="GO" id="GO:0004252">
    <property type="term" value="F:serine-type endopeptidase activity"/>
    <property type="evidence" value="ECO:0007669"/>
    <property type="project" value="InterPro"/>
</dbReference>
<dbReference type="SUPFAM" id="SSF50156">
    <property type="entry name" value="PDZ domain-like"/>
    <property type="match status" value="2"/>
</dbReference>
<keyword evidence="3 13" id="KW-0645">Protease</keyword>
<dbReference type="Proteomes" id="UP000540989">
    <property type="component" value="Unassembled WGS sequence"/>
</dbReference>
<evidence type="ECO:0000256" key="5">
    <source>
        <dbReference type="ARBA" id="ARBA00022737"/>
    </source>
</evidence>
<keyword evidence="4" id="KW-0732">Signal</keyword>
<keyword evidence="8" id="KW-0720">Serine protease</keyword>
<dbReference type="Pfam" id="PF13365">
    <property type="entry name" value="Trypsin_2"/>
    <property type="match status" value="1"/>
</dbReference>
<dbReference type="EMBL" id="JACHIP010000006">
    <property type="protein sequence ID" value="MBB5059539.1"/>
    <property type="molecule type" value="Genomic_DNA"/>
</dbReference>
<dbReference type="InterPro" id="IPR041489">
    <property type="entry name" value="PDZ_6"/>
</dbReference>
<evidence type="ECO:0000259" key="12">
    <source>
        <dbReference type="PROSITE" id="PS50106"/>
    </source>
</evidence>
<dbReference type="SMART" id="SM00228">
    <property type="entry name" value="PDZ"/>
    <property type="match status" value="2"/>
</dbReference>
<keyword evidence="5" id="KW-0677">Repeat</keyword>
<dbReference type="NCBIfam" id="TIGR02037">
    <property type="entry name" value="degP_htrA_DO"/>
    <property type="match status" value="1"/>
</dbReference>
<keyword evidence="6" id="KW-0574">Periplasm</keyword>
<name>A0A7W8E5Q1_9BACT</name>
<evidence type="ECO:0000256" key="8">
    <source>
        <dbReference type="ARBA" id="ARBA00022825"/>
    </source>
</evidence>
<feature type="domain" description="PDZ" evidence="12">
    <location>
        <begin position="441"/>
        <end position="497"/>
    </location>
</feature>
<proteinExistence type="inferred from homology"/>
<dbReference type="AlphaFoldDB" id="A0A7W8E5Q1"/>
<evidence type="ECO:0000256" key="6">
    <source>
        <dbReference type="ARBA" id="ARBA00022764"/>
    </source>
</evidence>
<feature type="binding site" evidence="10">
    <location>
        <position position="195"/>
    </location>
    <ligand>
        <name>substrate</name>
    </ligand>
</feature>
<feature type="active site" description="Charge relay system" evidence="9">
    <location>
        <position position="273"/>
    </location>
</feature>
<feature type="domain" description="PDZ" evidence="12">
    <location>
        <begin position="326"/>
        <end position="408"/>
    </location>
</feature>
<evidence type="ECO:0000256" key="2">
    <source>
        <dbReference type="ARBA" id="ARBA00010541"/>
    </source>
</evidence>
<reference evidence="13 14" key="1">
    <citation type="submission" date="2020-08" db="EMBL/GenBank/DDBJ databases">
        <title>Genomic Encyclopedia of Type Strains, Phase IV (KMG-V): Genome sequencing to study the core and pangenomes of soil and plant-associated prokaryotes.</title>
        <authorList>
            <person name="Whitman W."/>
        </authorList>
    </citation>
    <scope>NUCLEOTIDE SEQUENCE [LARGE SCALE GENOMIC DNA]</scope>
    <source>
        <strain evidence="13 14">M8UP14</strain>
    </source>
</reference>
<dbReference type="GO" id="GO:0042597">
    <property type="term" value="C:periplasmic space"/>
    <property type="evidence" value="ECO:0007669"/>
    <property type="project" value="UniProtKB-SubCell"/>
</dbReference>
<evidence type="ECO:0000256" key="7">
    <source>
        <dbReference type="ARBA" id="ARBA00022801"/>
    </source>
</evidence>
<dbReference type="Gene3D" id="2.30.42.10">
    <property type="match status" value="2"/>
</dbReference>
<dbReference type="PROSITE" id="PS50106">
    <property type="entry name" value="PDZ"/>
    <property type="match status" value="2"/>
</dbReference>
<feature type="binding site" evidence="10">
    <location>
        <position position="165"/>
    </location>
    <ligand>
        <name>substrate</name>
    </ligand>
</feature>
<keyword evidence="14" id="KW-1185">Reference proteome</keyword>
<evidence type="ECO:0000256" key="9">
    <source>
        <dbReference type="PIRSR" id="PIRSR611782-1"/>
    </source>
</evidence>
<dbReference type="EC" id="3.4.21.107" evidence="13"/>
<dbReference type="SUPFAM" id="SSF50494">
    <property type="entry name" value="Trypsin-like serine proteases"/>
    <property type="match status" value="1"/>
</dbReference>
<evidence type="ECO:0000256" key="4">
    <source>
        <dbReference type="ARBA" id="ARBA00022729"/>
    </source>
</evidence>
<evidence type="ECO:0000256" key="3">
    <source>
        <dbReference type="ARBA" id="ARBA00022670"/>
    </source>
</evidence>
<dbReference type="PRINTS" id="PR00834">
    <property type="entry name" value="PROTEASES2C"/>
</dbReference>
<feature type="compositionally biased region" description="Low complexity" evidence="11">
    <location>
        <begin position="112"/>
        <end position="129"/>
    </location>
</feature>
<dbReference type="Pfam" id="PF13180">
    <property type="entry name" value="PDZ_2"/>
    <property type="match status" value="1"/>
</dbReference>
<comment type="similarity">
    <text evidence="2">Belongs to the peptidase S1C family.</text>
</comment>
<feature type="active site" description="Charge relay system" evidence="9">
    <location>
        <position position="165"/>
    </location>
</feature>
<feature type="compositionally biased region" description="Acidic residues" evidence="11">
    <location>
        <begin position="90"/>
        <end position="101"/>
    </location>
</feature>
<dbReference type="InterPro" id="IPR001940">
    <property type="entry name" value="Peptidase_S1C"/>
</dbReference>
<keyword evidence="7 13" id="KW-0378">Hydrolase</keyword>
<evidence type="ECO:0000256" key="10">
    <source>
        <dbReference type="PIRSR" id="PIRSR611782-2"/>
    </source>
</evidence>
<dbReference type="GO" id="GO:0006508">
    <property type="term" value="P:proteolysis"/>
    <property type="evidence" value="ECO:0007669"/>
    <property type="project" value="UniProtKB-KW"/>
</dbReference>
<evidence type="ECO:0000256" key="11">
    <source>
        <dbReference type="SAM" id="MobiDB-lite"/>
    </source>
</evidence>
<organism evidence="13 14">
    <name type="scientific">Granulicella aggregans</name>
    <dbReference type="NCBI Taxonomy" id="474949"/>
    <lineage>
        <taxon>Bacteria</taxon>
        <taxon>Pseudomonadati</taxon>
        <taxon>Acidobacteriota</taxon>
        <taxon>Terriglobia</taxon>
        <taxon>Terriglobales</taxon>
        <taxon>Acidobacteriaceae</taxon>
        <taxon>Granulicella</taxon>
    </lineage>
</organism>
<dbReference type="InterPro" id="IPR036034">
    <property type="entry name" value="PDZ_sf"/>
</dbReference>
<dbReference type="CDD" id="cd10839">
    <property type="entry name" value="cpPDZ1_DegP-like"/>
    <property type="match status" value="1"/>
</dbReference>
<feature type="binding site" evidence="10">
    <location>
        <begin position="271"/>
        <end position="273"/>
    </location>
    <ligand>
        <name>substrate</name>
    </ligand>
</feature>
<evidence type="ECO:0000313" key="13">
    <source>
        <dbReference type="EMBL" id="MBB5059539.1"/>
    </source>
</evidence>
<dbReference type="RefSeq" id="WP_184221146.1">
    <property type="nucleotide sequence ID" value="NZ_JACHIP010000006.1"/>
</dbReference>
<dbReference type="Pfam" id="PF17820">
    <property type="entry name" value="PDZ_6"/>
    <property type="match status" value="1"/>
</dbReference>
<comment type="caution">
    <text evidence="13">The sequence shown here is derived from an EMBL/GenBank/DDBJ whole genome shotgun (WGS) entry which is preliminary data.</text>
</comment>
<dbReference type="Gene3D" id="2.40.10.120">
    <property type="match status" value="1"/>
</dbReference>
<dbReference type="PANTHER" id="PTHR22939:SF129">
    <property type="entry name" value="SERINE PROTEASE HTRA2, MITOCHONDRIAL"/>
    <property type="match status" value="1"/>
</dbReference>